<feature type="region of interest" description="Disordered" evidence="1">
    <location>
        <begin position="1"/>
        <end position="81"/>
    </location>
</feature>
<keyword evidence="4" id="KW-1185">Reference proteome</keyword>
<keyword evidence="2" id="KW-0472">Membrane</keyword>
<keyword evidence="2" id="KW-1133">Transmembrane helix</keyword>
<dbReference type="Proteomes" id="UP000663193">
    <property type="component" value="Chromosome 16"/>
</dbReference>
<gene>
    <name evidence="3" type="ORF">JI435_128920</name>
</gene>
<organism evidence="3 4">
    <name type="scientific">Phaeosphaeria nodorum (strain SN15 / ATCC MYA-4574 / FGSC 10173)</name>
    <name type="common">Glume blotch fungus</name>
    <name type="synonym">Parastagonospora nodorum</name>
    <dbReference type="NCBI Taxonomy" id="321614"/>
    <lineage>
        <taxon>Eukaryota</taxon>
        <taxon>Fungi</taxon>
        <taxon>Dikarya</taxon>
        <taxon>Ascomycota</taxon>
        <taxon>Pezizomycotina</taxon>
        <taxon>Dothideomycetes</taxon>
        <taxon>Pleosporomycetidae</taxon>
        <taxon>Pleosporales</taxon>
        <taxon>Pleosporineae</taxon>
        <taxon>Phaeosphaeriaceae</taxon>
        <taxon>Parastagonospora</taxon>
    </lineage>
</organism>
<reference evidence="4" key="1">
    <citation type="journal article" date="2021" name="BMC Genomics">
        <title>Chromosome-level genome assembly and manually-curated proteome of model necrotroph Parastagonospora nodorum Sn15 reveals a genome-wide trove of candidate effector homologs, and redundancy of virulence-related functions within an accessory chromosome.</title>
        <authorList>
            <person name="Bertazzoni S."/>
            <person name="Jones D.A.B."/>
            <person name="Phan H.T."/>
            <person name="Tan K.-C."/>
            <person name="Hane J.K."/>
        </authorList>
    </citation>
    <scope>NUCLEOTIDE SEQUENCE [LARGE SCALE GENOMIC DNA]</scope>
    <source>
        <strain evidence="4">SN15 / ATCC MYA-4574 / FGSC 10173)</strain>
    </source>
</reference>
<evidence type="ECO:0000313" key="4">
    <source>
        <dbReference type="Proteomes" id="UP000663193"/>
    </source>
</evidence>
<feature type="transmembrane region" description="Helical" evidence="2">
    <location>
        <begin position="153"/>
        <end position="173"/>
    </location>
</feature>
<feature type="transmembrane region" description="Helical" evidence="2">
    <location>
        <begin position="219"/>
        <end position="241"/>
    </location>
</feature>
<sequence length="282" mass="31713">MHFPWHPKEKPGTLPTVEDDRKDSASVVRASTTKSAPTHRPSTRTQDPPRRSSHTSSQPHIYRGASIKAEKPQRPELQRRSTTARTRYIDMLLGLDHVSPFHNILASLSVWILLAGYIVFPATFNKLQKGNYDEKADTDLKKHALETVRNVPLMYVAAFACGLGVAGCLWLWWKHRKNYVWVINRIFLPALLNSIAGLVSTLVNIYSAQDGQYSVTAKVTVVVTAACSAVAALLFLLYNMVMLKLVKRKHEREIRNAERYDDGDRASVGRASVDQGRSRHVV</sequence>
<evidence type="ECO:0000256" key="2">
    <source>
        <dbReference type="SAM" id="Phobius"/>
    </source>
</evidence>
<dbReference type="OrthoDB" id="3254104at2759"/>
<evidence type="ECO:0000313" key="3">
    <source>
        <dbReference type="EMBL" id="QRD04159.1"/>
    </source>
</evidence>
<proteinExistence type="predicted"/>
<name>A0A7U2I713_PHANO</name>
<feature type="transmembrane region" description="Helical" evidence="2">
    <location>
        <begin position="185"/>
        <end position="207"/>
    </location>
</feature>
<evidence type="ECO:0000256" key="1">
    <source>
        <dbReference type="SAM" id="MobiDB-lite"/>
    </source>
</evidence>
<dbReference type="EMBL" id="CP069038">
    <property type="protein sequence ID" value="QRD04159.1"/>
    <property type="molecule type" value="Genomic_DNA"/>
</dbReference>
<feature type="compositionally biased region" description="Basic and acidic residues" evidence="1">
    <location>
        <begin position="68"/>
        <end position="79"/>
    </location>
</feature>
<feature type="transmembrane region" description="Helical" evidence="2">
    <location>
        <begin position="101"/>
        <end position="120"/>
    </location>
</feature>
<keyword evidence="2" id="KW-0812">Transmembrane</keyword>
<accession>A0A7U2I713</accession>
<dbReference type="VEuPathDB" id="FungiDB:JI435_128920"/>
<protein>
    <submittedName>
        <fullName evidence="3">Uncharacterized protein</fullName>
    </submittedName>
</protein>
<dbReference type="AlphaFoldDB" id="A0A7U2I713"/>
<feature type="compositionally biased region" description="Basic and acidic residues" evidence="1">
    <location>
        <begin position="1"/>
        <end position="11"/>
    </location>
</feature>